<dbReference type="Proteomes" id="UP000000305">
    <property type="component" value="Unassembled WGS sequence"/>
</dbReference>
<feature type="non-terminal residue" evidence="2">
    <location>
        <position position="1"/>
    </location>
</feature>
<name>E9I7N8_DAPPU</name>
<dbReference type="KEGG" id="dpx:DAPPUDRAFT_279978"/>
<dbReference type="eggNOG" id="ENOG502T1IP">
    <property type="taxonomic scope" value="Eukaryota"/>
</dbReference>
<protein>
    <submittedName>
        <fullName evidence="2">Uncharacterized protein</fullName>
    </submittedName>
</protein>
<feature type="compositionally biased region" description="Basic and acidic residues" evidence="1">
    <location>
        <begin position="270"/>
        <end position="279"/>
    </location>
</feature>
<dbReference type="AlphaFoldDB" id="E9I7N8"/>
<dbReference type="HOGENOM" id="CLU_932459_0_0_1"/>
<reference evidence="2 3" key="1">
    <citation type="journal article" date="2011" name="Science">
        <title>The ecoresponsive genome of Daphnia pulex.</title>
        <authorList>
            <person name="Colbourne J.K."/>
            <person name="Pfrender M.E."/>
            <person name="Gilbert D."/>
            <person name="Thomas W.K."/>
            <person name="Tucker A."/>
            <person name="Oakley T.H."/>
            <person name="Tokishita S."/>
            <person name="Aerts A."/>
            <person name="Arnold G.J."/>
            <person name="Basu M.K."/>
            <person name="Bauer D.J."/>
            <person name="Caceres C.E."/>
            <person name="Carmel L."/>
            <person name="Casola C."/>
            <person name="Choi J.H."/>
            <person name="Detter J.C."/>
            <person name="Dong Q."/>
            <person name="Dusheyko S."/>
            <person name="Eads B.D."/>
            <person name="Frohlich T."/>
            <person name="Geiler-Samerotte K.A."/>
            <person name="Gerlach D."/>
            <person name="Hatcher P."/>
            <person name="Jogdeo S."/>
            <person name="Krijgsveld J."/>
            <person name="Kriventseva E.V."/>
            <person name="Kultz D."/>
            <person name="Laforsch C."/>
            <person name="Lindquist E."/>
            <person name="Lopez J."/>
            <person name="Manak J.R."/>
            <person name="Muller J."/>
            <person name="Pangilinan J."/>
            <person name="Patwardhan R.P."/>
            <person name="Pitluck S."/>
            <person name="Pritham E.J."/>
            <person name="Rechtsteiner A."/>
            <person name="Rho M."/>
            <person name="Rogozin I.B."/>
            <person name="Sakarya O."/>
            <person name="Salamov A."/>
            <person name="Schaack S."/>
            <person name="Shapiro H."/>
            <person name="Shiga Y."/>
            <person name="Skalitzky C."/>
            <person name="Smith Z."/>
            <person name="Souvorov A."/>
            <person name="Sung W."/>
            <person name="Tang Z."/>
            <person name="Tsuchiya D."/>
            <person name="Tu H."/>
            <person name="Vos H."/>
            <person name="Wang M."/>
            <person name="Wolf Y.I."/>
            <person name="Yamagata H."/>
            <person name="Yamada T."/>
            <person name="Ye Y."/>
            <person name="Shaw J.R."/>
            <person name="Andrews J."/>
            <person name="Crease T.J."/>
            <person name="Tang H."/>
            <person name="Lucas S.M."/>
            <person name="Robertson H.M."/>
            <person name="Bork P."/>
            <person name="Koonin E.V."/>
            <person name="Zdobnov E.M."/>
            <person name="Grigoriev I.V."/>
            <person name="Lynch M."/>
            <person name="Boore J.L."/>
        </authorList>
    </citation>
    <scope>NUCLEOTIDE SEQUENCE [LARGE SCALE GENOMIC DNA]</scope>
</reference>
<evidence type="ECO:0000313" key="2">
    <source>
        <dbReference type="EMBL" id="EFX59992.1"/>
    </source>
</evidence>
<accession>E9I7N8</accession>
<feature type="compositionally biased region" description="Basic residues" evidence="1">
    <location>
        <begin position="248"/>
        <end position="269"/>
    </location>
</feature>
<keyword evidence="3" id="KW-1185">Reference proteome</keyword>
<feature type="region of interest" description="Disordered" evidence="1">
    <location>
        <begin position="1"/>
        <end position="93"/>
    </location>
</feature>
<proteinExistence type="predicted"/>
<feature type="compositionally biased region" description="Low complexity" evidence="1">
    <location>
        <begin position="24"/>
        <end position="63"/>
    </location>
</feature>
<dbReference type="InParanoid" id="E9I7N8"/>
<sequence length="299" mass="33485">MAILMDAGSDWKPRNKVVKKFTPKPKQASKTAKPQPAPTAATKQQPKQQPRPSSAKPKPTSPKQSVTRQSSAPGKPVVYTMQPAPKAYSAQQEQQEILSILMDAGKDWKPRNRVVKKVTPKQRRGKAYKPVEQPTQAIGRRVTPSSTQVEQQEILSVLMDAGSDWQPRNRVVRQVAYKRKTKPAKPVKFVRGVLARPALGVTPRRGTPAWNAMMAARAEEQNEILSVLMDAGKDCKPRTIVHQNVKKYIPKPRQSKKKAAPQKNVARRKSLTDAQKKQKREIMEILLHDDSTPKQPAVE</sequence>
<evidence type="ECO:0000256" key="1">
    <source>
        <dbReference type="SAM" id="MobiDB-lite"/>
    </source>
</evidence>
<feature type="region of interest" description="Disordered" evidence="1">
    <location>
        <begin position="248"/>
        <end position="279"/>
    </location>
</feature>
<feature type="region of interest" description="Disordered" evidence="1">
    <location>
        <begin position="111"/>
        <end position="145"/>
    </location>
</feature>
<dbReference type="EMBL" id="GL737384">
    <property type="protein sequence ID" value="EFX59992.1"/>
    <property type="molecule type" value="Genomic_DNA"/>
</dbReference>
<gene>
    <name evidence="2" type="ORF">DAPPUDRAFT_279978</name>
</gene>
<feature type="compositionally biased region" description="Basic residues" evidence="1">
    <location>
        <begin position="14"/>
        <end position="23"/>
    </location>
</feature>
<evidence type="ECO:0000313" key="3">
    <source>
        <dbReference type="Proteomes" id="UP000000305"/>
    </source>
</evidence>
<organism evidence="2 3">
    <name type="scientific">Daphnia pulex</name>
    <name type="common">Water flea</name>
    <dbReference type="NCBI Taxonomy" id="6669"/>
    <lineage>
        <taxon>Eukaryota</taxon>
        <taxon>Metazoa</taxon>
        <taxon>Ecdysozoa</taxon>
        <taxon>Arthropoda</taxon>
        <taxon>Crustacea</taxon>
        <taxon>Branchiopoda</taxon>
        <taxon>Diplostraca</taxon>
        <taxon>Cladocera</taxon>
        <taxon>Anomopoda</taxon>
        <taxon>Daphniidae</taxon>
        <taxon>Daphnia</taxon>
    </lineage>
</organism>
<feature type="compositionally biased region" description="Basic residues" evidence="1">
    <location>
        <begin position="111"/>
        <end position="127"/>
    </location>
</feature>
<dbReference type="OrthoDB" id="79556at2759"/>